<dbReference type="EMBL" id="JBDLOU010000078">
    <property type="protein sequence ID" value="MEX3741807.1"/>
    <property type="molecule type" value="Genomic_DNA"/>
</dbReference>
<accession>A0ABV3VNQ9</accession>
<sequence>MTAHDPLPADTIEIRPDTMAIAARTDHDGTPLIGLAVVDPQLGSFVIALGEKTAVEAAGILIAAVARRNGINPEGAQHD</sequence>
<proteinExistence type="predicted"/>
<gene>
    <name evidence="1" type="ORF">ABFW12_26610</name>
</gene>
<reference evidence="1 2" key="1">
    <citation type="submission" date="2024-04" db="EMBL/GenBank/DDBJ databases">
        <title>Genomic Markers of Mycobacteria.</title>
        <authorList>
            <person name="Soliman M.S."/>
            <person name="Elkholy A."/>
            <person name="Soliman N.S."/>
            <person name="Abbas A."/>
            <person name="Khayrat S."/>
            <person name="Shawky S."/>
        </authorList>
    </citation>
    <scope>NUCLEOTIDE SEQUENCE [LARGE SCALE GENOMIC DNA]</scope>
    <source>
        <strain evidence="1 2">Egy-CU-AM5</strain>
    </source>
</reference>
<keyword evidence="2" id="KW-1185">Reference proteome</keyword>
<dbReference type="RefSeq" id="WP_368574080.1">
    <property type="nucleotide sequence ID" value="NZ_JBDLOU010000078.1"/>
</dbReference>
<organism evidence="1 2">
    <name type="scientific">Mycolicibacterium porcinum</name>
    <dbReference type="NCBI Taxonomy" id="39693"/>
    <lineage>
        <taxon>Bacteria</taxon>
        <taxon>Bacillati</taxon>
        <taxon>Actinomycetota</taxon>
        <taxon>Actinomycetes</taxon>
        <taxon>Mycobacteriales</taxon>
        <taxon>Mycobacteriaceae</taxon>
        <taxon>Mycolicibacterium</taxon>
    </lineage>
</organism>
<name>A0ABV3VNQ9_9MYCO</name>
<evidence type="ECO:0000313" key="1">
    <source>
        <dbReference type="EMBL" id="MEX3741807.1"/>
    </source>
</evidence>
<dbReference type="Proteomes" id="UP001558474">
    <property type="component" value="Unassembled WGS sequence"/>
</dbReference>
<comment type="caution">
    <text evidence="1">The sequence shown here is derived from an EMBL/GenBank/DDBJ whole genome shotgun (WGS) entry which is preliminary data.</text>
</comment>
<protein>
    <submittedName>
        <fullName evidence="1">Uncharacterized protein</fullName>
    </submittedName>
</protein>
<evidence type="ECO:0000313" key="2">
    <source>
        <dbReference type="Proteomes" id="UP001558474"/>
    </source>
</evidence>